<evidence type="ECO:0000256" key="3">
    <source>
        <dbReference type="ARBA" id="ARBA00023163"/>
    </source>
</evidence>
<accession>A0AAC9P8E3</accession>
<dbReference type="GO" id="GO:0003700">
    <property type="term" value="F:DNA-binding transcription factor activity"/>
    <property type="evidence" value="ECO:0007669"/>
    <property type="project" value="TreeGrafter"/>
</dbReference>
<dbReference type="Proteomes" id="UP000182373">
    <property type="component" value="Chromosome"/>
</dbReference>
<dbReference type="Pfam" id="PF00440">
    <property type="entry name" value="TetR_N"/>
    <property type="match status" value="1"/>
</dbReference>
<dbReference type="RefSeq" id="WP_216634490.1">
    <property type="nucleotide sequence ID" value="NZ_CP018191.1"/>
</dbReference>
<dbReference type="EMBL" id="CP018191">
    <property type="protein sequence ID" value="APH54437.1"/>
    <property type="molecule type" value="Genomic_DNA"/>
</dbReference>
<dbReference type="SUPFAM" id="SSF46689">
    <property type="entry name" value="Homeodomain-like"/>
    <property type="match status" value="1"/>
</dbReference>
<evidence type="ECO:0000259" key="5">
    <source>
        <dbReference type="PROSITE" id="PS50977"/>
    </source>
</evidence>
<feature type="domain" description="HTH tetR-type" evidence="5">
    <location>
        <begin position="18"/>
        <end position="78"/>
    </location>
</feature>
<name>A0AAC9P8E3_9PROT</name>
<reference evidence="7" key="1">
    <citation type="submission" date="2016-11" db="EMBL/GenBank/DDBJ databases">
        <title>Comparative genomic and phenotypic analysis of Granulibacter bethesdensis clinical isolates from patients with chronic granulomatous disease.</title>
        <authorList>
            <person name="Zarember K.A."/>
            <person name="Porcella S.F."/>
            <person name="Chu J."/>
            <person name="Ding L."/>
            <person name="Dahlstrom E."/>
            <person name="Barbian K."/>
            <person name="Martens C."/>
            <person name="Sykora L."/>
            <person name="Kramer S."/>
            <person name="Pettinato A.M."/>
            <person name="Hong H."/>
            <person name="Wald G."/>
            <person name="Berg L.J."/>
            <person name="Rogge L.S."/>
            <person name="Greenberg D.E."/>
            <person name="Falcone E.L."/>
            <person name="Neves J.F."/>
            <person name="Simoes M.J."/>
            <person name="Casal M."/>
            <person name="Rodriguez-Lopez F.C."/>
            <person name="Zelazny A."/>
            <person name="Gallin J.I."/>
            <person name="Holland S.M."/>
        </authorList>
    </citation>
    <scope>NUCLEOTIDE SEQUENCE [LARGE SCALE GENOMIC DNA]</scope>
    <source>
        <strain evidence="7">NIH9.1</strain>
    </source>
</reference>
<sequence length="219" mass="23717">MSSMQQAKSSGLRERKKLETRDALADAAMRLALKHGLDGLRVEDIAAEANVSMRTFNNYFSTKQEALVARYTNRMIYAAEALRARPAAEPIWEAITEAMIAPWKDTTRGQAIPSRAAVSELRLIFGASSTQAEILRGALISDHPFVLAVADRTGTDPQRDLYPRLVAAVVTTAAQVAINAFLHGDQPTALVPLLRDTLALLCAGLPPPSGTQPIFPRGI</sequence>
<dbReference type="PANTHER" id="PTHR30055:SF238">
    <property type="entry name" value="MYCOFACTOCIN BIOSYNTHESIS TRANSCRIPTIONAL REGULATOR MFTR-RELATED"/>
    <property type="match status" value="1"/>
</dbReference>
<dbReference type="InterPro" id="IPR001647">
    <property type="entry name" value="HTH_TetR"/>
</dbReference>
<dbReference type="InterPro" id="IPR009057">
    <property type="entry name" value="Homeodomain-like_sf"/>
</dbReference>
<proteinExistence type="predicted"/>
<evidence type="ECO:0000313" key="6">
    <source>
        <dbReference type="EMBL" id="APH54437.1"/>
    </source>
</evidence>
<organism evidence="6 7">
    <name type="scientific">Granulibacter bethesdensis</name>
    <dbReference type="NCBI Taxonomy" id="364410"/>
    <lineage>
        <taxon>Bacteria</taxon>
        <taxon>Pseudomonadati</taxon>
        <taxon>Pseudomonadota</taxon>
        <taxon>Alphaproteobacteria</taxon>
        <taxon>Acetobacterales</taxon>
        <taxon>Acetobacteraceae</taxon>
        <taxon>Granulibacter</taxon>
    </lineage>
</organism>
<dbReference type="Gene3D" id="1.10.357.10">
    <property type="entry name" value="Tetracycline Repressor, domain 2"/>
    <property type="match status" value="1"/>
</dbReference>
<dbReference type="InterPro" id="IPR041347">
    <property type="entry name" value="MftR_C"/>
</dbReference>
<evidence type="ECO:0000256" key="4">
    <source>
        <dbReference type="PROSITE-ProRule" id="PRU00335"/>
    </source>
</evidence>
<evidence type="ECO:0000313" key="7">
    <source>
        <dbReference type="Proteomes" id="UP000182373"/>
    </source>
</evidence>
<evidence type="ECO:0000256" key="1">
    <source>
        <dbReference type="ARBA" id="ARBA00023015"/>
    </source>
</evidence>
<protein>
    <submittedName>
        <fullName evidence="6">Transcriptional regulator, TetR family</fullName>
    </submittedName>
</protein>
<dbReference type="InterPro" id="IPR050109">
    <property type="entry name" value="HTH-type_TetR-like_transc_reg"/>
</dbReference>
<dbReference type="PROSITE" id="PS50977">
    <property type="entry name" value="HTH_TETR_2"/>
    <property type="match status" value="1"/>
</dbReference>
<dbReference type="AlphaFoldDB" id="A0AAC9P8E3"/>
<keyword evidence="1" id="KW-0805">Transcription regulation</keyword>
<keyword evidence="2 4" id="KW-0238">DNA-binding</keyword>
<dbReference type="Gene3D" id="1.10.10.60">
    <property type="entry name" value="Homeodomain-like"/>
    <property type="match status" value="1"/>
</dbReference>
<keyword evidence="3" id="KW-0804">Transcription</keyword>
<dbReference type="Pfam" id="PF17754">
    <property type="entry name" value="TetR_C_14"/>
    <property type="match status" value="1"/>
</dbReference>
<gene>
    <name evidence="6" type="ORF">GbCGDNIH9_8506</name>
</gene>
<dbReference type="PANTHER" id="PTHR30055">
    <property type="entry name" value="HTH-TYPE TRANSCRIPTIONAL REGULATOR RUTR"/>
    <property type="match status" value="1"/>
</dbReference>
<feature type="DNA-binding region" description="H-T-H motif" evidence="4">
    <location>
        <begin position="41"/>
        <end position="60"/>
    </location>
</feature>
<evidence type="ECO:0000256" key="2">
    <source>
        <dbReference type="ARBA" id="ARBA00023125"/>
    </source>
</evidence>
<dbReference type="GO" id="GO:0000976">
    <property type="term" value="F:transcription cis-regulatory region binding"/>
    <property type="evidence" value="ECO:0007669"/>
    <property type="project" value="TreeGrafter"/>
</dbReference>